<gene>
    <name evidence="2" type="primary">set5_2</name>
    <name evidence="2" type="ORF">LOCC1_G007064</name>
</gene>
<dbReference type="Proteomes" id="UP000443090">
    <property type="component" value="Unassembled WGS sequence"/>
</dbReference>
<feature type="domain" description="SET" evidence="1">
    <location>
        <begin position="192"/>
        <end position="336"/>
    </location>
</feature>
<protein>
    <submittedName>
        <fullName evidence="2">SET domain-containing protein</fullName>
    </submittedName>
</protein>
<dbReference type="InterPro" id="IPR046341">
    <property type="entry name" value="SET_dom_sf"/>
</dbReference>
<evidence type="ECO:0000313" key="2">
    <source>
        <dbReference type="EMBL" id="TVY36837.1"/>
    </source>
</evidence>
<dbReference type="AlphaFoldDB" id="A0A8H8RM66"/>
<dbReference type="OrthoDB" id="265717at2759"/>
<evidence type="ECO:0000259" key="1">
    <source>
        <dbReference type="PROSITE" id="PS50280"/>
    </source>
</evidence>
<evidence type="ECO:0000313" key="3">
    <source>
        <dbReference type="Proteomes" id="UP000443090"/>
    </source>
</evidence>
<dbReference type="Pfam" id="PF00856">
    <property type="entry name" value="SET"/>
    <property type="match status" value="1"/>
</dbReference>
<name>A0A8H8RM66_9HELO</name>
<dbReference type="EMBL" id="QGMI01000778">
    <property type="protein sequence ID" value="TVY36837.1"/>
    <property type="molecule type" value="Genomic_DNA"/>
</dbReference>
<dbReference type="PANTHER" id="PTHR47332:SF4">
    <property type="entry name" value="SET DOMAIN-CONTAINING PROTEIN 5"/>
    <property type="match status" value="1"/>
</dbReference>
<accession>A0A8H8RM66</accession>
<proteinExistence type="predicted"/>
<dbReference type="SMART" id="SM00317">
    <property type="entry name" value="SET"/>
    <property type="match status" value="1"/>
</dbReference>
<dbReference type="PANTHER" id="PTHR47332">
    <property type="entry name" value="SET DOMAIN-CONTAINING PROTEIN 5"/>
    <property type="match status" value="1"/>
</dbReference>
<reference evidence="2 3" key="1">
    <citation type="submission" date="2018-05" db="EMBL/GenBank/DDBJ databases">
        <title>Genome sequencing and assembly of the regulated plant pathogen Lachnellula willkommii and related sister species for the development of diagnostic species identification markers.</title>
        <authorList>
            <person name="Giroux E."/>
            <person name="Bilodeau G."/>
        </authorList>
    </citation>
    <scope>NUCLEOTIDE SEQUENCE [LARGE SCALE GENOMIC DNA]</scope>
    <source>
        <strain evidence="2 3">CBS 160.35</strain>
    </source>
</reference>
<dbReference type="CDD" id="cd20071">
    <property type="entry name" value="SET_SMYD"/>
    <property type="match status" value="1"/>
</dbReference>
<dbReference type="Gene3D" id="2.170.270.10">
    <property type="entry name" value="SET domain"/>
    <property type="match status" value="1"/>
</dbReference>
<sequence>MAMHNVTQHKTRTHNYFRSKNKSVLDRDPKQFTVSRIPTIILIVMGIDAGFDMVPPLSKGAVDRQNWQLFIDYIKRRYEGDDLVDVKPNYIVFKVGEHPLLPFEGHKFLRFSSKISGSHGEEVEEYIDTVTRVAKIQFGSRVRAWNEGADILGFHDWQKVNDSFGSYEQPDEPETPTSIAQYVFGTDPISDLNLPLFSIQPVTDKGKGLVARFNIGKGKRILSEKPFFTTVNLGSESLMESDIALTLKALSKTEQRQFLSLHNNFPGKHPFSGIVKTNALPCGPESVIGGVYPTICLINHSCLPNAHNSWNSDTKCETIHAIRFIRAGEEITISYDEGGPYDSRCAKLKNSFGFVCNCSLCTLSPVDIQESDARRRQIQLLDEAIGDSERVMTRPEGCLADCHSLLRVLEEEYKGGAEALVARLYYDAFQISITHGDQARARAFAERGFRSRVICEGEDSPETQHIKGLMENPARHRNFGASNRWKTAKGLVPKGLDSVGFEKWLWRRGS</sequence>
<dbReference type="SUPFAM" id="SSF82199">
    <property type="entry name" value="SET domain"/>
    <property type="match status" value="1"/>
</dbReference>
<dbReference type="PROSITE" id="PS50280">
    <property type="entry name" value="SET"/>
    <property type="match status" value="1"/>
</dbReference>
<dbReference type="InterPro" id="IPR001214">
    <property type="entry name" value="SET_dom"/>
</dbReference>
<keyword evidence="3" id="KW-1185">Reference proteome</keyword>
<organism evidence="2 3">
    <name type="scientific">Lachnellula occidentalis</name>
    <dbReference type="NCBI Taxonomy" id="215460"/>
    <lineage>
        <taxon>Eukaryota</taxon>
        <taxon>Fungi</taxon>
        <taxon>Dikarya</taxon>
        <taxon>Ascomycota</taxon>
        <taxon>Pezizomycotina</taxon>
        <taxon>Leotiomycetes</taxon>
        <taxon>Helotiales</taxon>
        <taxon>Lachnaceae</taxon>
        <taxon>Lachnellula</taxon>
    </lineage>
</organism>
<dbReference type="InterPro" id="IPR053185">
    <property type="entry name" value="SET_domain_protein"/>
</dbReference>
<comment type="caution">
    <text evidence="2">The sequence shown here is derived from an EMBL/GenBank/DDBJ whole genome shotgun (WGS) entry which is preliminary data.</text>
</comment>